<evidence type="ECO:0000313" key="4">
    <source>
        <dbReference type="Proteomes" id="UP001597399"/>
    </source>
</evidence>
<gene>
    <name evidence="3" type="ORF">ACFSUE_00975</name>
</gene>
<keyword evidence="4" id="KW-1185">Reference proteome</keyword>
<organism evidence="3 4">
    <name type="scientific">Sporolactobacillus shoreicorticis</name>
    <dbReference type="NCBI Taxonomy" id="1923877"/>
    <lineage>
        <taxon>Bacteria</taxon>
        <taxon>Bacillati</taxon>
        <taxon>Bacillota</taxon>
        <taxon>Bacilli</taxon>
        <taxon>Bacillales</taxon>
        <taxon>Sporolactobacillaceae</taxon>
        <taxon>Sporolactobacillus</taxon>
    </lineage>
</organism>
<proteinExistence type="predicted"/>
<protein>
    <submittedName>
        <fullName evidence="3">Heterodisulfide reductase-related iron-sulfur binding cluster</fullName>
    </submittedName>
</protein>
<dbReference type="PANTHER" id="PTHR42947">
    <property type="entry name" value="COB--COM HETERODISULFIDE REDUCTASE SUBUNIT B 1"/>
    <property type="match status" value="1"/>
</dbReference>
<dbReference type="EMBL" id="JBHUMQ010000001">
    <property type="protein sequence ID" value="MFD2692221.1"/>
    <property type="molecule type" value="Genomic_DNA"/>
</dbReference>
<dbReference type="Proteomes" id="UP001597399">
    <property type="component" value="Unassembled WGS sequence"/>
</dbReference>
<dbReference type="InterPro" id="IPR051278">
    <property type="entry name" value="HdrB/HdrD_reductase"/>
</dbReference>
<dbReference type="PANTHER" id="PTHR42947:SF1">
    <property type="entry name" value="COB--COM HETERODISULFIDE REDUCTASE SUBUNIT B 1"/>
    <property type="match status" value="1"/>
</dbReference>
<name>A0ABW5RY10_9BACL</name>
<reference evidence="4" key="1">
    <citation type="journal article" date="2019" name="Int. J. Syst. Evol. Microbiol.">
        <title>The Global Catalogue of Microorganisms (GCM) 10K type strain sequencing project: providing services to taxonomists for standard genome sequencing and annotation.</title>
        <authorList>
            <consortium name="The Broad Institute Genomics Platform"/>
            <consortium name="The Broad Institute Genome Sequencing Center for Infectious Disease"/>
            <person name="Wu L."/>
            <person name="Ma J."/>
        </authorList>
    </citation>
    <scope>NUCLEOTIDE SEQUENCE [LARGE SCALE GENOMIC DNA]</scope>
    <source>
        <strain evidence="4">TISTR 2466</strain>
    </source>
</reference>
<accession>A0ABW5RY10</accession>
<evidence type="ECO:0000313" key="3">
    <source>
        <dbReference type="EMBL" id="MFD2692221.1"/>
    </source>
</evidence>
<sequence>MKSLKYGFFPGCTLKSAEKELMMLTMEVARALGIELIELDGWTCCGASHIQDYDPLTAYLGQCTKHRSWRKIGCKENCHSVEHMHADAAYSKKTD</sequence>
<evidence type="ECO:0000256" key="1">
    <source>
        <dbReference type="ARBA" id="ARBA00023002"/>
    </source>
</evidence>
<comment type="caution">
    <text evidence="3">The sequence shown here is derived from an EMBL/GenBank/DDBJ whole genome shotgun (WGS) entry which is preliminary data.</text>
</comment>
<feature type="domain" description="Cysteine-rich" evidence="2">
    <location>
        <begin position="7"/>
        <end position="51"/>
    </location>
</feature>
<dbReference type="RefSeq" id="WP_253058695.1">
    <property type="nucleotide sequence ID" value="NZ_JAMXWM010000003.1"/>
</dbReference>
<dbReference type="Pfam" id="PF02754">
    <property type="entry name" value="CCG"/>
    <property type="match status" value="1"/>
</dbReference>
<dbReference type="InterPro" id="IPR004017">
    <property type="entry name" value="Cys_rich_dom"/>
</dbReference>
<keyword evidence="1" id="KW-0560">Oxidoreductase</keyword>
<evidence type="ECO:0000259" key="2">
    <source>
        <dbReference type="Pfam" id="PF02754"/>
    </source>
</evidence>